<feature type="short sequence motif" description="Important for interaction with partner proteins" evidence="2">
    <location>
        <begin position="137"/>
        <end position="142"/>
    </location>
</feature>
<name>A0ABW4KYK3_9BURK</name>
<feature type="compositionally biased region" description="Basic and acidic residues" evidence="4">
    <location>
        <begin position="93"/>
        <end position="109"/>
    </location>
</feature>
<keyword evidence="2" id="KW-0234">DNA repair</keyword>
<gene>
    <name evidence="5" type="ORF">ACFSF0_19120</name>
</gene>
<dbReference type="GO" id="GO:0003677">
    <property type="term" value="F:DNA binding"/>
    <property type="evidence" value="ECO:0007669"/>
    <property type="project" value="UniProtKB-KW"/>
</dbReference>
<dbReference type="Gene3D" id="2.40.50.140">
    <property type="entry name" value="Nucleic acid-binding proteins"/>
    <property type="match status" value="1"/>
</dbReference>
<sequence>MAVLTGYLGTDPEKRYFPDGTPQTTFRMGTTERWKDKNTGEPKSHTEWHNIVTQKGTAEFAATYLKKGDSVQVIGKLRTRKWTDRNGVDRYTTEIRSSDVQSLERKPADKAAPTTPPPQEEAPPEVSPDTRGFADMDDDLPF</sequence>
<dbReference type="PROSITE" id="PS50935">
    <property type="entry name" value="SSB"/>
    <property type="match status" value="1"/>
</dbReference>
<keyword evidence="2" id="KW-0233">DNA recombination</keyword>
<dbReference type="Proteomes" id="UP001597304">
    <property type="component" value="Unassembled WGS sequence"/>
</dbReference>
<reference evidence="6" key="1">
    <citation type="journal article" date="2019" name="Int. J. Syst. Evol. Microbiol.">
        <title>The Global Catalogue of Microorganisms (GCM) 10K type strain sequencing project: providing services to taxonomists for standard genome sequencing and annotation.</title>
        <authorList>
            <consortium name="The Broad Institute Genomics Platform"/>
            <consortium name="The Broad Institute Genome Sequencing Center for Infectious Disease"/>
            <person name="Wu L."/>
            <person name="Ma J."/>
        </authorList>
    </citation>
    <scope>NUCLEOTIDE SEQUENCE [LARGE SCALE GENOMIC DNA]</scope>
    <source>
        <strain evidence="6">LMG 29247</strain>
    </source>
</reference>
<keyword evidence="1 2" id="KW-0238">DNA-binding</keyword>
<protein>
    <recommendedName>
        <fullName evidence="2 3">Single-stranded DNA-binding protein</fullName>
        <shortName evidence="2">SSB</shortName>
    </recommendedName>
</protein>
<proteinExistence type="inferred from homology"/>
<dbReference type="PANTHER" id="PTHR10302:SF27">
    <property type="entry name" value="SINGLE-STRANDED DNA-BINDING PROTEIN"/>
    <property type="match status" value="1"/>
</dbReference>
<dbReference type="RefSeq" id="WP_377615112.1">
    <property type="nucleotide sequence ID" value="NZ_JBHUEJ010000046.1"/>
</dbReference>
<dbReference type="PIRSF" id="PIRSF002070">
    <property type="entry name" value="SSB"/>
    <property type="match status" value="1"/>
</dbReference>
<dbReference type="HAMAP" id="MF_00984">
    <property type="entry name" value="SSB"/>
    <property type="match status" value="1"/>
</dbReference>
<dbReference type="Pfam" id="PF00436">
    <property type="entry name" value="SSB"/>
    <property type="match status" value="1"/>
</dbReference>
<keyword evidence="6" id="KW-1185">Reference proteome</keyword>
<dbReference type="InterPro" id="IPR012340">
    <property type="entry name" value="NA-bd_OB-fold"/>
</dbReference>
<accession>A0ABW4KYK3</accession>
<evidence type="ECO:0000256" key="1">
    <source>
        <dbReference type="ARBA" id="ARBA00023125"/>
    </source>
</evidence>
<organism evidence="5 6">
    <name type="scientific">Ottowia flava</name>
    <dbReference type="NCBI Taxonomy" id="2675430"/>
    <lineage>
        <taxon>Bacteria</taxon>
        <taxon>Pseudomonadati</taxon>
        <taxon>Pseudomonadota</taxon>
        <taxon>Betaproteobacteria</taxon>
        <taxon>Burkholderiales</taxon>
        <taxon>Comamonadaceae</taxon>
        <taxon>Ottowia</taxon>
    </lineage>
</organism>
<dbReference type="NCBIfam" id="TIGR00621">
    <property type="entry name" value="ssb"/>
    <property type="match status" value="1"/>
</dbReference>
<dbReference type="InterPro" id="IPR011344">
    <property type="entry name" value="ssDNA-bd"/>
</dbReference>
<keyword evidence="2" id="KW-0227">DNA damage</keyword>
<comment type="subunit">
    <text evidence="2">Homotetramer.</text>
</comment>
<dbReference type="InterPro" id="IPR000424">
    <property type="entry name" value="Primosome_PriB/ssb"/>
</dbReference>
<dbReference type="CDD" id="cd04496">
    <property type="entry name" value="SSB_OBF"/>
    <property type="match status" value="1"/>
</dbReference>
<comment type="caution">
    <text evidence="5">The sequence shown here is derived from an EMBL/GenBank/DDBJ whole genome shotgun (WGS) entry which is preliminary data.</text>
</comment>
<dbReference type="EMBL" id="JBHUEJ010000046">
    <property type="protein sequence ID" value="MFD1712714.1"/>
    <property type="molecule type" value="Genomic_DNA"/>
</dbReference>
<evidence type="ECO:0000256" key="2">
    <source>
        <dbReference type="HAMAP-Rule" id="MF_00984"/>
    </source>
</evidence>
<evidence type="ECO:0000256" key="3">
    <source>
        <dbReference type="PIRNR" id="PIRNR002070"/>
    </source>
</evidence>
<comment type="function">
    <text evidence="2">Plays an important role in DNA replication, recombination and repair. Binds to ssDNA and to an array of partner proteins to recruit them to their sites of action during DNA metabolism.</text>
</comment>
<keyword evidence="2" id="KW-0235">DNA replication</keyword>
<comment type="caution">
    <text evidence="2">Lacks conserved residue(s) required for the propagation of feature annotation.</text>
</comment>
<dbReference type="SUPFAM" id="SSF50249">
    <property type="entry name" value="Nucleic acid-binding proteins"/>
    <property type="match status" value="1"/>
</dbReference>
<evidence type="ECO:0000313" key="6">
    <source>
        <dbReference type="Proteomes" id="UP001597304"/>
    </source>
</evidence>
<evidence type="ECO:0000256" key="4">
    <source>
        <dbReference type="SAM" id="MobiDB-lite"/>
    </source>
</evidence>
<dbReference type="PANTHER" id="PTHR10302">
    <property type="entry name" value="SINGLE-STRANDED DNA-BINDING PROTEIN"/>
    <property type="match status" value="1"/>
</dbReference>
<feature type="region of interest" description="Disordered" evidence="4">
    <location>
        <begin position="93"/>
        <end position="142"/>
    </location>
</feature>
<evidence type="ECO:0000313" key="5">
    <source>
        <dbReference type="EMBL" id="MFD1712714.1"/>
    </source>
</evidence>